<dbReference type="EMBL" id="CVRI01000011">
    <property type="protein sequence ID" value="CRK89138.1"/>
    <property type="molecule type" value="Genomic_DNA"/>
</dbReference>
<name>A0A1J1HNM7_9DIPT</name>
<keyword evidence="2" id="KW-1185">Reference proteome</keyword>
<accession>A0A1J1HNM7</accession>
<dbReference type="AlphaFoldDB" id="A0A1J1HNM7"/>
<dbReference type="OrthoDB" id="8186735at2759"/>
<gene>
    <name evidence="1" type="ORF">CLUMA_CG002899</name>
</gene>
<evidence type="ECO:0000313" key="1">
    <source>
        <dbReference type="EMBL" id="CRK89138.1"/>
    </source>
</evidence>
<protein>
    <submittedName>
        <fullName evidence="1">CLUMA_CG002899, isoform A</fullName>
    </submittedName>
</protein>
<sequence>MNIDFDKNITNISFALGNDGVHATVLNVTFENFGDLTKIKLYVGVSFPENSNDQSYKREFFRTALDLEKMSSGVYGNSIVEMITRNIFKTSNITMPLKKGHFGFWNFSFPDNFLPSGSPSKACIKIRVVGKFKNKKTSFVASVWEIFIKRV</sequence>
<proteinExistence type="predicted"/>
<evidence type="ECO:0000313" key="2">
    <source>
        <dbReference type="Proteomes" id="UP000183832"/>
    </source>
</evidence>
<reference evidence="1 2" key="1">
    <citation type="submission" date="2015-04" db="EMBL/GenBank/DDBJ databases">
        <authorList>
            <person name="Syromyatnikov M.Y."/>
            <person name="Popov V.N."/>
        </authorList>
    </citation>
    <scope>NUCLEOTIDE SEQUENCE [LARGE SCALE GENOMIC DNA]</scope>
</reference>
<dbReference type="Proteomes" id="UP000183832">
    <property type="component" value="Unassembled WGS sequence"/>
</dbReference>
<organism evidence="1 2">
    <name type="scientific">Clunio marinus</name>
    <dbReference type="NCBI Taxonomy" id="568069"/>
    <lineage>
        <taxon>Eukaryota</taxon>
        <taxon>Metazoa</taxon>
        <taxon>Ecdysozoa</taxon>
        <taxon>Arthropoda</taxon>
        <taxon>Hexapoda</taxon>
        <taxon>Insecta</taxon>
        <taxon>Pterygota</taxon>
        <taxon>Neoptera</taxon>
        <taxon>Endopterygota</taxon>
        <taxon>Diptera</taxon>
        <taxon>Nematocera</taxon>
        <taxon>Chironomoidea</taxon>
        <taxon>Chironomidae</taxon>
        <taxon>Clunio</taxon>
    </lineage>
</organism>